<dbReference type="InterPro" id="IPR029787">
    <property type="entry name" value="Nucleotide_cyclase"/>
</dbReference>
<evidence type="ECO:0000313" key="6">
    <source>
        <dbReference type="Proteomes" id="UP000238196"/>
    </source>
</evidence>
<feature type="transmembrane region" description="Helical" evidence="3">
    <location>
        <begin position="327"/>
        <end position="348"/>
    </location>
</feature>
<evidence type="ECO:0000256" key="1">
    <source>
        <dbReference type="ARBA" id="ARBA00012528"/>
    </source>
</evidence>
<dbReference type="EMBL" id="PRLP01000071">
    <property type="protein sequence ID" value="PPC75754.1"/>
    <property type="molecule type" value="Genomic_DNA"/>
</dbReference>
<dbReference type="Pfam" id="PF00990">
    <property type="entry name" value="GGDEF"/>
    <property type="match status" value="1"/>
</dbReference>
<dbReference type="GO" id="GO:0052621">
    <property type="term" value="F:diguanylate cyclase activity"/>
    <property type="evidence" value="ECO:0007669"/>
    <property type="project" value="UniProtKB-EC"/>
</dbReference>
<dbReference type="PANTHER" id="PTHR45138:SF9">
    <property type="entry name" value="DIGUANYLATE CYCLASE DGCM-RELATED"/>
    <property type="match status" value="1"/>
</dbReference>
<sequence>MRRRTSNDTSATPTFHRAQISRRLWLGAIAAILLSVALAATVLTHLYHSLTRAEMSAQLLQDLHLVIDAGNRISAERGPANLLLASDADSHTARRRLLEQARQKTDSALARLRDGIITDSQLDRVSNVLASARQQVDMSADQLPRTYANVQRAITAMMAAYDSFKAVLLNRASQMISEDPDLSGAVIRALVLCSLRDDAGRLGSHIIAPLVAGVSMPAQNVQDSERTLARMESHWEILWFDADALTPQGHVAELGNEALTRLSGDGQLLVRRLITEGQSGVPYSMNATDFTLQYVKVLTPLEDWFNAYLNQLVGEFQQHAERALGQFFAVVLVATLIVGLIAGIVLLVHLRVLKPLLEASEVVIALAEEKTEASLRRDCSVKELQPLFEAIDTLGYRLQERVALTRQLKHQADTDGLTQLLNRRAFIHYALSRLNKATPSCRAFLILLDIDHFKAINDNHGHPAGDAVLIAVAEALANHVRPDDLVGRIGGEEFAVLLLAPDISAVLNLASRLQQALRELQLSAGNGKAIRVTASFGVAEGGEISWQELFNNADSALYAAKNAGRDCMHCYNPHAA</sequence>
<keyword evidence="3" id="KW-1133">Transmembrane helix</keyword>
<proteinExistence type="predicted"/>
<dbReference type="Proteomes" id="UP000238196">
    <property type="component" value="Unassembled WGS sequence"/>
</dbReference>
<dbReference type="PANTHER" id="PTHR45138">
    <property type="entry name" value="REGULATORY COMPONENTS OF SENSORY TRANSDUCTION SYSTEM"/>
    <property type="match status" value="1"/>
</dbReference>
<dbReference type="EC" id="2.7.7.65" evidence="1"/>
<name>A0A2S5KLP5_9PROT</name>
<dbReference type="SMART" id="SM00267">
    <property type="entry name" value="GGDEF"/>
    <property type="match status" value="1"/>
</dbReference>
<comment type="caution">
    <text evidence="5">The sequence shown here is derived from an EMBL/GenBank/DDBJ whole genome shotgun (WGS) entry which is preliminary data.</text>
</comment>
<dbReference type="InterPro" id="IPR000160">
    <property type="entry name" value="GGDEF_dom"/>
</dbReference>
<evidence type="ECO:0000256" key="3">
    <source>
        <dbReference type="SAM" id="Phobius"/>
    </source>
</evidence>
<keyword evidence="3" id="KW-0812">Transmembrane</keyword>
<comment type="catalytic activity">
    <reaction evidence="2">
        <text>2 GTP = 3',3'-c-di-GMP + 2 diphosphate</text>
        <dbReference type="Rhea" id="RHEA:24898"/>
        <dbReference type="ChEBI" id="CHEBI:33019"/>
        <dbReference type="ChEBI" id="CHEBI:37565"/>
        <dbReference type="ChEBI" id="CHEBI:58805"/>
        <dbReference type="EC" id="2.7.7.65"/>
    </reaction>
</comment>
<dbReference type="GO" id="GO:0005886">
    <property type="term" value="C:plasma membrane"/>
    <property type="evidence" value="ECO:0007669"/>
    <property type="project" value="TreeGrafter"/>
</dbReference>
<dbReference type="SUPFAM" id="SSF55073">
    <property type="entry name" value="Nucleotide cyclase"/>
    <property type="match status" value="1"/>
</dbReference>
<dbReference type="GO" id="GO:1902201">
    <property type="term" value="P:negative regulation of bacterial-type flagellum-dependent cell motility"/>
    <property type="evidence" value="ECO:0007669"/>
    <property type="project" value="TreeGrafter"/>
</dbReference>
<evidence type="ECO:0000313" key="5">
    <source>
        <dbReference type="EMBL" id="PPC75754.1"/>
    </source>
</evidence>
<feature type="domain" description="GGDEF" evidence="4">
    <location>
        <begin position="441"/>
        <end position="573"/>
    </location>
</feature>
<dbReference type="AlphaFoldDB" id="A0A2S5KLP5"/>
<dbReference type="InterPro" id="IPR043128">
    <property type="entry name" value="Rev_trsase/Diguanyl_cyclase"/>
</dbReference>
<reference evidence="5 6" key="1">
    <citation type="submission" date="2018-02" db="EMBL/GenBank/DDBJ databases">
        <title>novel marine gammaproteobacteria from coastal saline agro ecosystem.</title>
        <authorList>
            <person name="Krishnan R."/>
            <person name="Ramesh Kumar N."/>
        </authorList>
    </citation>
    <scope>NUCLEOTIDE SEQUENCE [LARGE SCALE GENOMIC DNA]</scope>
    <source>
        <strain evidence="5 6">228</strain>
    </source>
</reference>
<dbReference type="NCBIfam" id="TIGR00254">
    <property type="entry name" value="GGDEF"/>
    <property type="match status" value="1"/>
</dbReference>
<protein>
    <recommendedName>
        <fullName evidence="1">diguanylate cyclase</fullName>
        <ecNumber evidence="1">2.7.7.65</ecNumber>
    </recommendedName>
</protein>
<dbReference type="OrthoDB" id="9813903at2"/>
<dbReference type="InterPro" id="IPR050469">
    <property type="entry name" value="Diguanylate_Cyclase"/>
</dbReference>
<keyword evidence="3" id="KW-0472">Membrane</keyword>
<dbReference type="FunFam" id="3.30.70.270:FF:000001">
    <property type="entry name" value="Diguanylate cyclase domain protein"/>
    <property type="match status" value="1"/>
</dbReference>
<evidence type="ECO:0000259" key="4">
    <source>
        <dbReference type="PROSITE" id="PS50887"/>
    </source>
</evidence>
<dbReference type="PROSITE" id="PS50887">
    <property type="entry name" value="GGDEF"/>
    <property type="match status" value="1"/>
</dbReference>
<organism evidence="5 6">
    <name type="scientific">Proteobacteria bacterium 228</name>
    <dbReference type="NCBI Taxonomy" id="2083153"/>
    <lineage>
        <taxon>Bacteria</taxon>
        <taxon>Pseudomonadati</taxon>
        <taxon>Pseudomonadota</taxon>
    </lineage>
</organism>
<dbReference type="CDD" id="cd01949">
    <property type="entry name" value="GGDEF"/>
    <property type="match status" value="1"/>
</dbReference>
<evidence type="ECO:0000256" key="2">
    <source>
        <dbReference type="ARBA" id="ARBA00034247"/>
    </source>
</evidence>
<accession>A0A2S5KLP5</accession>
<gene>
    <name evidence="5" type="ORF">C4K68_18940</name>
</gene>
<dbReference type="GO" id="GO:0043709">
    <property type="term" value="P:cell adhesion involved in single-species biofilm formation"/>
    <property type="evidence" value="ECO:0007669"/>
    <property type="project" value="TreeGrafter"/>
</dbReference>
<dbReference type="Gene3D" id="3.30.70.270">
    <property type="match status" value="1"/>
</dbReference>